<feature type="domain" description="Neurotransmitter-gated ion-channel ligand-binding" evidence="7">
    <location>
        <begin position="51"/>
        <end position="251"/>
    </location>
</feature>
<accession>A0AAV3YFY6</accession>
<feature type="transmembrane region" description="Helical" evidence="5">
    <location>
        <begin position="316"/>
        <end position="340"/>
    </location>
</feature>
<comment type="caution">
    <text evidence="5">Lacks conserved residue(s) required for the propagation of feature annotation.</text>
</comment>
<dbReference type="Pfam" id="PF02932">
    <property type="entry name" value="Neur_chan_memb"/>
    <property type="match status" value="1"/>
</dbReference>
<evidence type="ECO:0000313" key="9">
    <source>
        <dbReference type="EMBL" id="GFN81126.1"/>
    </source>
</evidence>
<evidence type="ECO:0000256" key="5">
    <source>
        <dbReference type="RuleBase" id="RU000687"/>
    </source>
</evidence>
<feature type="transmembrane region" description="Helical" evidence="5">
    <location>
        <begin position="255"/>
        <end position="277"/>
    </location>
</feature>
<dbReference type="FunFam" id="2.70.170.10:FF:000028">
    <property type="entry name" value="AcetylCholine Receptor"/>
    <property type="match status" value="1"/>
</dbReference>
<dbReference type="InterPro" id="IPR038050">
    <property type="entry name" value="Neuro_actylchol_rec"/>
</dbReference>
<proteinExistence type="inferred from homology"/>
<reference evidence="9 10" key="1">
    <citation type="journal article" date="2021" name="Elife">
        <title>Chloroplast acquisition without the gene transfer in kleptoplastic sea slugs, Plakobranchus ocellatus.</title>
        <authorList>
            <person name="Maeda T."/>
            <person name="Takahashi S."/>
            <person name="Yoshida T."/>
            <person name="Shimamura S."/>
            <person name="Takaki Y."/>
            <person name="Nagai Y."/>
            <person name="Toyoda A."/>
            <person name="Suzuki Y."/>
            <person name="Arimoto A."/>
            <person name="Ishii H."/>
            <person name="Satoh N."/>
            <person name="Nishiyama T."/>
            <person name="Hasebe M."/>
            <person name="Maruyama T."/>
            <person name="Minagawa J."/>
            <person name="Obokata J."/>
            <person name="Shigenobu S."/>
        </authorList>
    </citation>
    <scope>NUCLEOTIDE SEQUENCE [LARGE SCALE GENOMIC DNA]</scope>
</reference>
<gene>
    <name evidence="9" type="ORF">PoB_000763200</name>
</gene>
<keyword evidence="4 5" id="KW-0472">Membrane</keyword>
<keyword evidence="3 5" id="KW-1133">Transmembrane helix</keyword>
<dbReference type="InterPro" id="IPR036734">
    <property type="entry name" value="Neur_chan_lig-bd_sf"/>
</dbReference>
<dbReference type="EMBL" id="BLXT01000880">
    <property type="protein sequence ID" value="GFN81126.1"/>
    <property type="molecule type" value="Genomic_DNA"/>
</dbReference>
<keyword evidence="5" id="KW-0406">Ion transport</keyword>
<dbReference type="CDD" id="cd18989">
    <property type="entry name" value="LGIC_ECD_cation"/>
    <property type="match status" value="1"/>
</dbReference>
<dbReference type="InterPro" id="IPR006029">
    <property type="entry name" value="Neurotrans-gated_channel_TM"/>
</dbReference>
<dbReference type="InterPro" id="IPR036719">
    <property type="entry name" value="Neuro-gated_channel_TM_sf"/>
</dbReference>
<dbReference type="InterPro" id="IPR006202">
    <property type="entry name" value="Neur_chan_lig-bd"/>
</dbReference>
<dbReference type="SUPFAM" id="SSF63712">
    <property type="entry name" value="Nicotinic receptor ligand binding domain-like"/>
    <property type="match status" value="1"/>
</dbReference>
<evidence type="ECO:0000256" key="6">
    <source>
        <dbReference type="SAM" id="MobiDB-lite"/>
    </source>
</evidence>
<evidence type="ECO:0000256" key="1">
    <source>
        <dbReference type="ARBA" id="ARBA00004141"/>
    </source>
</evidence>
<name>A0AAV3YFY6_9GAST</name>
<dbReference type="PRINTS" id="PR00252">
    <property type="entry name" value="NRIONCHANNEL"/>
</dbReference>
<evidence type="ECO:0000256" key="4">
    <source>
        <dbReference type="ARBA" id="ARBA00023136"/>
    </source>
</evidence>
<dbReference type="GO" id="GO:0016020">
    <property type="term" value="C:membrane"/>
    <property type="evidence" value="ECO:0007669"/>
    <property type="project" value="UniProtKB-SubCell"/>
</dbReference>
<dbReference type="SUPFAM" id="SSF90112">
    <property type="entry name" value="Neurotransmitter-gated ion-channel transmembrane pore"/>
    <property type="match status" value="1"/>
</dbReference>
<feature type="region of interest" description="Disordered" evidence="6">
    <location>
        <begin position="428"/>
        <end position="447"/>
    </location>
</feature>
<comment type="caution">
    <text evidence="9">The sequence shown here is derived from an EMBL/GenBank/DDBJ whole genome shotgun (WGS) entry which is preliminary data.</text>
</comment>
<evidence type="ECO:0000259" key="8">
    <source>
        <dbReference type="Pfam" id="PF02932"/>
    </source>
</evidence>
<dbReference type="GO" id="GO:0004888">
    <property type="term" value="F:transmembrane signaling receptor activity"/>
    <property type="evidence" value="ECO:0007669"/>
    <property type="project" value="InterPro"/>
</dbReference>
<organism evidence="9 10">
    <name type="scientific">Plakobranchus ocellatus</name>
    <dbReference type="NCBI Taxonomy" id="259542"/>
    <lineage>
        <taxon>Eukaryota</taxon>
        <taxon>Metazoa</taxon>
        <taxon>Spiralia</taxon>
        <taxon>Lophotrochozoa</taxon>
        <taxon>Mollusca</taxon>
        <taxon>Gastropoda</taxon>
        <taxon>Heterobranchia</taxon>
        <taxon>Euthyneura</taxon>
        <taxon>Panpulmonata</taxon>
        <taxon>Sacoglossa</taxon>
        <taxon>Placobranchoidea</taxon>
        <taxon>Plakobranchidae</taxon>
        <taxon>Plakobranchus</taxon>
    </lineage>
</organism>
<dbReference type="Gene3D" id="2.70.170.10">
    <property type="entry name" value="Neurotransmitter-gated ion-channel ligand-binding domain"/>
    <property type="match status" value="1"/>
</dbReference>
<keyword evidence="9" id="KW-0675">Receptor</keyword>
<feature type="domain" description="Neurotransmitter-gated ion-channel transmembrane" evidence="8">
    <location>
        <begin position="260"/>
        <end position="488"/>
    </location>
</feature>
<dbReference type="InterPro" id="IPR018000">
    <property type="entry name" value="Neurotransmitter_ion_chnl_CS"/>
</dbReference>
<dbReference type="AlphaFoldDB" id="A0AAV3YFY6"/>
<dbReference type="PANTHER" id="PTHR18945">
    <property type="entry name" value="NEUROTRANSMITTER GATED ION CHANNEL"/>
    <property type="match status" value="1"/>
</dbReference>
<keyword evidence="5" id="KW-0813">Transport</keyword>
<dbReference type="GO" id="GO:0005230">
    <property type="term" value="F:extracellular ligand-gated monoatomic ion channel activity"/>
    <property type="evidence" value="ECO:0007669"/>
    <property type="project" value="InterPro"/>
</dbReference>
<comment type="subcellular location">
    <subcellularLocation>
        <location evidence="1">Membrane</location>
        <topology evidence="1">Multi-pass membrane protein</topology>
    </subcellularLocation>
</comment>
<keyword evidence="10" id="KW-1185">Reference proteome</keyword>
<keyword evidence="2 5" id="KW-0812">Transmembrane</keyword>
<feature type="transmembrane region" description="Helical" evidence="5">
    <location>
        <begin position="473"/>
        <end position="492"/>
    </location>
</feature>
<protein>
    <submittedName>
        <fullName evidence="9">Neuronal acetylcholine receptor subunit alpha-7</fullName>
    </submittedName>
</protein>
<comment type="similarity">
    <text evidence="5">Belongs to the ligand-gated ion channel (TC 1.A.9) family.</text>
</comment>
<dbReference type="CDD" id="cd19051">
    <property type="entry name" value="LGIC_TM_cation"/>
    <property type="match status" value="1"/>
</dbReference>
<dbReference type="Proteomes" id="UP000735302">
    <property type="component" value="Unassembled WGS sequence"/>
</dbReference>
<evidence type="ECO:0000313" key="10">
    <source>
        <dbReference type="Proteomes" id="UP000735302"/>
    </source>
</evidence>
<dbReference type="PROSITE" id="PS00236">
    <property type="entry name" value="NEUROTR_ION_CHANNEL"/>
    <property type="match status" value="1"/>
</dbReference>
<evidence type="ECO:0000259" key="7">
    <source>
        <dbReference type="Pfam" id="PF02931"/>
    </source>
</evidence>
<evidence type="ECO:0000256" key="3">
    <source>
        <dbReference type="ARBA" id="ARBA00022989"/>
    </source>
</evidence>
<keyword evidence="5" id="KW-0407">Ion channel</keyword>
<dbReference type="InterPro" id="IPR006201">
    <property type="entry name" value="Neur_channel"/>
</dbReference>
<sequence length="497" mass="56199">MAGREPTTEGFLQISERIRYPLCYPRPPCIFYPACSATTPGSATERDFLLLTEALLKNYNHQVRPIANQSASMNISLDFNLISINDVDDVRQLISVMATTVVYWHDKNLIWDPDEFGGLNSMYFGPDEIWTPRIYFLKSHDMINALFSYPTHHVVSSRGEVMFSSTAKLTCSCKLDLVLFPTDIQSCQFRFAVFDSSTKDVDLVVDVGTSNSTPIEFTENGEWEVLDTVAEPKEKSPLGYVTGSAIVRIKRRPHFYYLNIYTPVFSIAFLCLLTFFVPLDSGERLSYVLNMHLSLSVYISYVGDIMPIASKGMPNVFYILSALFFSSVLCVAMTALIMALRWSKVTKSNEGVKSVKILWFEIKIGEETPSFTDSNHSEAVATSQKQSNLVKYDVIRRVSNDSTEKEDKIFMIFPTGEVVKRLKTDEAEATNTNTTGQENPKQVSKKPISDASEFNSFNIIDSDLIRVCNKLDYWGFVVVSTFIISVTVFTSLNPRWY</sequence>
<evidence type="ECO:0000256" key="2">
    <source>
        <dbReference type="ARBA" id="ARBA00022692"/>
    </source>
</evidence>
<dbReference type="Pfam" id="PF02931">
    <property type="entry name" value="Neur_chan_LBD"/>
    <property type="match status" value="1"/>
</dbReference>
<dbReference type="Gene3D" id="1.20.58.390">
    <property type="entry name" value="Neurotransmitter-gated ion-channel transmembrane domain"/>
    <property type="match status" value="1"/>
</dbReference>